<dbReference type="Gramene" id="PUZ37692">
    <property type="protein sequence ID" value="PUZ37692"/>
    <property type="gene ID" value="GQ55_9G141000"/>
</dbReference>
<feature type="compositionally biased region" description="Low complexity" evidence="1">
    <location>
        <begin position="12"/>
        <end position="32"/>
    </location>
</feature>
<gene>
    <name evidence="2" type="ORF">GQ55_9G141000</name>
</gene>
<proteinExistence type="predicted"/>
<organism evidence="2 3">
    <name type="scientific">Panicum hallii var. hallii</name>
    <dbReference type="NCBI Taxonomy" id="1504633"/>
    <lineage>
        <taxon>Eukaryota</taxon>
        <taxon>Viridiplantae</taxon>
        <taxon>Streptophyta</taxon>
        <taxon>Embryophyta</taxon>
        <taxon>Tracheophyta</taxon>
        <taxon>Spermatophyta</taxon>
        <taxon>Magnoliopsida</taxon>
        <taxon>Liliopsida</taxon>
        <taxon>Poales</taxon>
        <taxon>Poaceae</taxon>
        <taxon>PACMAD clade</taxon>
        <taxon>Panicoideae</taxon>
        <taxon>Panicodae</taxon>
        <taxon>Paniceae</taxon>
        <taxon>Panicinae</taxon>
        <taxon>Panicum</taxon>
        <taxon>Panicum sect. Panicum</taxon>
    </lineage>
</organism>
<feature type="region of interest" description="Disordered" evidence="1">
    <location>
        <begin position="1"/>
        <end position="121"/>
    </location>
</feature>
<evidence type="ECO:0000256" key="1">
    <source>
        <dbReference type="SAM" id="MobiDB-lite"/>
    </source>
</evidence>
<keyword evidence="3" id="KW-1185">Reference proteome</keyword>
<dbReference type="AlphaFoldDB" id="A0A2T7C2W2"/>
<protein>
    <submittedName>
        <fullName evidence="2">Uncharacterized protein</fullName>
    </submittedName>
</protein>
<name>A0A2T7C2W2_9POAL</name>
<reference evidence="2 3" key="1">
    <citation type="submission" date="2018-04" db="EMBL/GenBank/DDBJ databases">
        <title>WGS assembly of Panicum hallii var. hallii HAL2.</title>
        <authorList>
            <person name="Lovell J."/>
            <person name="Jenkins J."/>
            <person name="Lowry D."/>
            <person name="Mamidi S."/>
            <person name="Sreedasyam A."/>
            <person name="Weng X."/>
            <person name="Barry K."/>
            <person name="Bonette J."/>
            <person name="Campitelli B."/>
            <person name="Daum C."/>
            <person name="Gordon S."/>
            <person name="Gould B."/>
            <person name="Lipzen A."/>
            <person name="MacQueen A."/>
            <person name="Palacio-Mejia J."/>
            <person name="Plott C."/>
            <person name="Shakirov E."/>
            <person name="Shu S."/>
            <person name="Yoshinaga Y."/>
            <person name="Zane M."/>
            <person name="Rokhsar D."/>
            <person name="Grimwood J."/>
            <person name="Schmutz J."/>
            <person name="Juenger T."/>
        </authorList>
    </citation>
    <scope>NUCLEOTIDE SEQUENCE [LARGE SCALE GENOMIC DNA]</scope>
    <source>
        <strain evidence="3">cv. HAL2</strain>
    </source>
</reference>
<sequence length="121" mass="13013">MAGRRRDRQPGRSRAASWRGAAAPWRGAAPGWPRGGSGHGRGAAAAWPRASKKPRRRADRGRRAARERSSGAWLATVGERQLPPGRTRARSGHAGGERRRRGDTRPGGGLKGIRGRPRADS</sequence>
<dbReference type="EMBL" id="CM009757">
    <property type="protein sequence ID" value="PUZ37692.1"/>
    <property type="molecule type" value="Genomic_DNA"/>
</dbReference>
<accession>A0A2T7C2W2</accession>
<feature type="compositionally biased region" description="Basic residues" evidence="1">
    <location>
        <begin position="50"/>
        <end position="60"/>
    </location>
</feature>
<evidence type="ECO:0000313" key="3">
    <source>
        <dbReference type="Proteomes" id="UP000244336"/>
    </source>
</evidence>
<dbReference type="Proteomes" id="UP000244336">
    <property type="component" value="Chromosome 9"/>
</dbReference>
<evidence type="ECO:0000313" key="2">
    <source>
        <dbReference type="EMBL" id="PUZ37692.1"/>
    </source>
</evidence>